<dbReference type="EMBL" id="JBJQND010000004">
    <property type="protein sequence ID" value="KAL3880356.1"/>
    <property type="molecule type" value="Genomic_DNA"/>
</dbReference>
<reference evidence="5 6" key="1">
    <citation type="submission" date="2024-11" db="EMBL/GenBank/DDBJ databases">
        <title>Chromosome-level genome assembly of the freshwater bivalve Anodonta woodiana.</title>
        <authorList>
            <person name="Chen X."/>
        </authorList>
    </citation>
    <scope>NUCLEOTIDE SEQUENCE [LARGE SCALE GENOMIC DNA]</scope>
    <source>
        <strain evidence="5">MN2024</strain>
        <tissue evidence="5">Gills</tissue>
    </source>
</reference>
<dbReference type="Pfam" id="PF23069">
    <property type="entry name" value="DUF7042"/>
    <property type="match status" value="1"/>
</dbReference>
<name>A0ABD3X271_SINWO</name>
<feature type="domain" description="DUF7042" evidence="4">
    <location>
        <begin position="167"/>
        <end position="273"/>
    </location>
</feature>
<feature type="compositionally biased region" description="Basic and acidic residues" evidence="1">
    <location>
        <begin position="451"/>
        <end position="460"/>
    </location>
</feature>
<gene>
    <name evidence="5" type="ORF">ACJMK2_032600</name>
</gene>
<dbReference type="InterPro" id="IPR055470">
    <property type="entry name" value="DUF7042"/>
</dbReference>
<proteinExistence type="predicted"/>
<evidence type="ECO:0000313" key="6">
    <source>
        <dbReference type="Proteomes" id="UP001634394"/>
    </source>
</evidence>
<protein>
    <recommendedName>
        <fullName evidence="4">DUF7042 domain-containing protein</fullName>
    </recommendedName>
</protein>
<feature type="compositionally biased region" description="Basic and acidic residues" evidence="1">
    <location>
        <begin position="556"/>
        <end position="565"/>
    </location>
</feature>
<feature type="compositionally biased region" description="Basic residues" evidence="1">
    <location>
        <begin position="713"/>
        <end position="734"/>
    </location>
</feature>
<feature type="compositionally biased region" description="Polar residues" evidence="1">
    <location>
        <begin position="580"/>
        <end position="591"/>
    </location>
</feature>
<feature type="region of interest" description="Disordered" evidence="1">
    <location>
        <begin position="641"/>
        <end position="746"/>
    </location>
</feature>
<dbReference type="AlphaFoldDB" id="A0ABD3X271"/>
<organism evidence="5 6">
    <name type="scientific">Sinanodonta woodiana</name>
    <name type="common">Chinese pond mussel</name>
    <name type="synonym">Anodonta woodiana</name>
    <dbReference type="NCBI Taxonomy" id="1069815"/>
    <lineage>
        <taxon>Eukaryota</taxon>
        <taxon>Metazoa</taxon>
        <taxon>Spiralia</taxon>
        <taxon>Lophotrochozoa</taxon>
        <taxon>Mollusca</taxon>
        <taxon>Bivalvia</taxon>
        <taxon>Autobranchia</taxon>
        <taxon>Heteroconchia</taxon>
        <taxon>Palaeoheterodonta</taxon>
        <taxon>Unionida</taxon>
        <taxon>Unionoidea</taxon>
        <taxon>Unionidae</taxon>
        <taxon>Unioninae</taxon>
        <taxon>Sinanodonta</taxon>
    </lineage>
</organism>
<feature type="compositionally biased region" description="Basic residues" evidence="1">
    <location>
        <begin position="476"/>
        <end position="489"/>
    </location>
</feature>
<feature type="compositionally biased region" description="Basic residues" evidence="1">
    <location>
        <begin position="592"/>
        <end position="601"/>
    </location>
</feature>
<accession>A0ABD3X271</accession>
<feature type="region of interest" description="Disordered" evidence="1">
    <location>
        <begin position="833"/>
        <end position="853"/>
    </location>
</feature>
<keyword evidence="2" id="KW-0472">Membrane</keyword>
<feature type="transmembrane region" description="Helical" evidence="2">
    <location>
        <begin position="321"/>
        <end position="346"/>
    </location>
</feature>
<keyword evidence="3" id="KW-0732">Signal</keyword>
<dbReference type="Proteomes" id="UP001634394">
    <property type="component" value="Unassembled WGS sequence"/>
</dbReference>
<feature type="compositionally biased region" description="Basic residues" evidence="1">
    <location>
        <begin position="686"/>
        <end position="695"/>
    </location>
</feature>
<feature type="compositionally biased region" description="Acidic residues" evidence="1">
    <location>
        <begin position="643"/>
        <end position="656"/>
    </location>
</feature>
<evidence type="ECO:0000256" key="1">
    <source>
        <dbReference type="SAM" id="MobiDB-lite"/>
    </source>
</evidence>
<keyword evidence="2" id="KW-0812">Transmembrane</keyword>
<evidence type="ECO:0000313" key="5">
    <source>
        <dbReference type="EMBL" id="KAL3880356.1"/>
    </source>
</evidence>
<feature type="chain" id="PRO_5044850535" description="DUF7042 domain-containing protein" evidence="3">
    <location>
        <begin position="23"/>
        <end position="896"/>
    </location>
</feature>
<sequence>MPDKHILRCIIIFWTLFKIAEGACTFPSEFQNTEWYDSNKGTITFNTSVLSGWSFTAFGTTVSTWNCLSTSYYSSGYLLMSGINTLKVSGQTYYSYLCLKLTKITEYSYTYLRVNAEQTTASNERVYVSNTSSVTSFSSICDVGNIEPSSQFHVLIKSGSNVNDTKQTCPTSVLGNFDYVYNDSTTKTLSCNSSTDQWVVCNDRQTMTFNYSTCSQTMAYSKGGFVWCVHSVVGTYTYLMVFNNDSTSIIDSNKYYRFTCFVVSDSSTSASMVYGSCKKGQTPYTYAQDSVSGSNIGALLTLKSYVTCPILSSSTSSDNKIGAIVGGVIGAMVTIALVVIILIFLYKKKRLCFGNPAYTVVEKKGSKSADTEDKMELITGKKENELKPEKKEKVVKPEHNEEVRAEKHQTQRVEKAESVSHGEKLLTVLEKDNDILLPSDREKVHTILNIDNKKEEEQPKMETNGDVVFKAPQPKAKQKSKKKKKKKPKLAISRMRNSLGKVSNKEIESEDMDFQDIEEISYIGSDDLEGSDEELKALQRESTIESITYKSPNIEKVSKGNKNDKSGTNSKMSFSREENQQINNIKASTKASNRKKAKLKRPGSVSSKASMFSLNKIQKAGKGKKKGLKVAWAKDLESTVIDNDVENVETSEDEVMEHDNADAHNVTNDDPQEIENVDSVSEHMALSRKKRKRGPRSGSVAPSTEKLATGNKLSKKKKKSKSKSKYIKTSKLKGKGSGNATPAGIDSFEDSKMFEHRSRVTFEDEKVFIPSEPITQIEKENSKLSVNFLELLLNDEDFEENKYSAGLSLAERESKMIDEGYITPSLVEREVTLSRAPTSTSMKGSPALSLGERRPTVIRLSSAKARGTETVTPVDHVNTTLAKPERVVVTSNETKA</sequence>
<evidence type="ECO:0000259" key="4">
    <source>
        <dbReference type="Pfam" id="PF23069"/>
    </source>
</evidence>
<evidence type="ECO:0000256" key="3">
    <source>
        <dbReference type="SAM" id="SignalP"/>
    </source>
</evidence>
<feature type="region of interest" description="Disordered" evidence="1">
    <location>
        <begin position="555"/>
        <end position="610"/>
    </location>
</feature>
<feature type="region of interest" description="Disordered" evidence="1">
    <location>
        <begin position="451"/>
        <end position="507"/>
    </location>
</feature>
<keyword evidence="2" id="KW-1133">Transmembrane helix</keyword>
<feature type="signal peptide" evidence="3">
    <location>
        <begin position="1"/>
        <end position="22"/>
    </location>
</feature>
<evidence type="ECO:0000256" key="2">
    <source>
        <dbReference type="SAM" id="Phobius"/>
    </source>
</evidence>
<comment type="caution">
    <text evidence="5">The sequence shown here is derived from an EMBL/GenBank/DDBJ whole genome shotgun (WGS) entry which is preliminary data.</text>
</comment>
<keyword evidence="6" id="KW-1185">Reference proteome</keyword>
<feature type="region of interest" description="Disordered" evidence="1">
    <location>
        <begin position="381"/>
        <end position="418"/>
    </location>
</feature>